<evidence type="ECO:0000256" key="18">
    <source>
        <dbReference type="ARBA" id="ARBA00023136"/>
    </source>
</evidence>
<dbReference type="InterPro" id="IPR051809">
    <property type="entry name" value="Plant_receptor-like_S/T_kinase"/>
</dbReference>
<dbReference type="PROSITE" id="PS00108">
    <property type="entry name" value="PROTEIN_KINASE_ST"/>
    <property type="match status" value="1"/>
</dbReference>
<evidence type="ECO:0000256" key="7">
    <source>
        <dbReference type="ARBA" id="ARBA00022527"/>
    </source>
</evidence>
<dbReference type="InterPro" id="IPR008271">
    <property type="entry name" value="Ser/Thr_kinase_AS"/>
</dbReference>
<evidence type="ECO:0000256" key="3">
    <source>
        <dbReference type="ARBA" id="ARBA00008684"/>
    </source>
</evidence>
<comment type="subcellular location">
    <subcellularLocation>
        <location evidence="1">Cell membrane</location>
        <topology evidence="1">Single-pass membrane protein</topology>
    </subcellularLocation>
    <subcellularLocation>
        <location evidence="2">Membrane</location>
        <topology evidence="2">Single-pass type I membrane protein</topology>
    </subcellularLocation>
</comment>
<evidence type="ECO:0000256" key="15">
    <source>
        <dbReference type="ARBA" id="ARBA00022777"/>
    </source>
</evidence>
<proteinExistence type="inferred from homology"/>
<evidence type="ECO:0000256" key="19">
    <source>
        <dbReference type="ARBA" id="ARBA00023170"/>
    </source>
</evidence>
<keyword evidence="17" id="KW-1133">Transmembrane helix</keyword>
<dbReference type="Pfam" id="PF08263">
    <property type="entry name" value="LRRNT_2"/>
    <property type="match status" value="1"/>
</dbReference>
<evidence type="ECO:0000259" key="26">
    <source>
        <dbReference type="PROSITE" id="PS50011"/>
    </source>
</evidence>
<dbReference type="Gene3D" id="3.80.10.10">
    <property type="entry name" value="Ribonuclease Inhibitor"/>
    <property type="match status" value="3"/>
</dbReference>
<evidence type="ECO:0000256" key="5">
    <source>
        <dbReference type="ARBA" id="ARBA00012513"/>
    </source>
</evidence>
<organism evidence="27 28">
    <name type="scientific">Brassica cretica</name>
    <name type="common">Mustard</name>
    <dbReference type="NCBI Taxonomy" id="69181"/>
    <lineage>
        <taxon>Eukaryota</taxon>
        <taxon>Viridiplantae</taxon>
        <taxon>Streptophyta</taxon>
        <taxon>Embryophyta</taxon>
        <taxon>Tracheophyta</taxon>
        <taxon>Spermatophyta</taxon>
        <taxon>Magnoliopsida</taxon>
        <taxon>eudicotyledons</taxon>
        <taxon>Gunneridae</taxon>
        <taxon>Pentapetalae</taxon>
        <taxon>rosids</taxon>
        <taxon>malvids</taxon>
        <taxon>Brassicales</taxon>
        <taxon>Brassicaceae</taxon>
        <taxon>Brassiceae</taxon>
        <taxon>Brassica</taxon>
    </lineage>
</organism>
<dbReference type="InterPro" id="IPR000719">
    <property type="entry name" value="Prot_kinase_dom"/>
</dbReference>
<evidence type="ECO:0000256" key="17">
    <source>
        <dbReference type="ARBA" id="ARBA00022989"/>
    </source>
</evidence>
<dbReference type="FunFam" id="3.80.10.10:FF:000041">
    <property type="entry name" value="LRR receptor-like serine/threonine-protein kinase ERECTA"/>
    <property type="match status" value="1"/>
</dbReference>
<evidence type="ECO:0000256" key="25">
    <source>
        <dbReference type="SAM" id="SignalP"/>
    </source>
</evidence>
<dbReference type="PANTHER" id="PTHR27008">
    <property type="entry name" value="OS04G0122200 PROTEIN"/>
    <property type="match status" value="1"/>
</dbReference>
<comment type="catalytic activity">
    <reaction evidence="22">
        <text>L-seryl-[protein] + ATP = O-phospho-L-seryl-[protein] + ADP + H(+)</text>
        <dbReference type="Rhea" id="RHEA:17989"/>
        <dbReference type="Rhea" id="RHEA-COMP:9863"/>
        <dbReference type="Rhea" id="RHEA-COMP:11604"/>
        <dbReference type="ChEBI" id="CHEBI:15378"/>
        <dbReference type="ChEBI" id="CHEBI:29999"/>
        <dbReference type="ChEBI" id="CHEBI:30616"/>
        <dbReference type="ChEBI" id="CHEBI:83421"/>
        <dbReference type="ChEBI" id="CHEBI:456216"/>
        <dbReference type="EC" id="2.7.11.1"/>
    </reaction>
</comment>
<dbReference type="PANTHER" id="PTHR27008:SF435">
    <property type="entry name" value="PROTEIN KINASE DOMAIN-CONTAINING PROTEIN"/>
    <property type="match status" value="1"/>
</dbReference>
<dbReference type="Proteomes" id="UP000712281">
    <property type="component" value="Unassembled WGS sequence"/>
</dbReference>
<evidence type="ECO:0000256" key="23">
    <source>
        <dbReference type="PROSITE-ProRule" id="PRU10141"/>
    </source>
</evidence>
<comment type="similarity">
    <text evidence="4">Belongs to the RLP family.</text>
</comment>
<keyword evidence="11" id="KW-0812">Transmembrane</keyword>
<dbReference type="GO" id="GO:0004674">
    <property type="term" value="F:protein serine/threonine kinase activity"/>
    <property type="evidence" value="ECO:0007669"/>
    <property type="project" value="UniProtKB-KW"/>
</dbReference>
<dbReference type="SMART" id="SM00220">
    <property type="entry name" value="S_TKc"/>
    <property type="match status" value="1"/>
</dbReference>
<comment type="catalytic activity">
    <reaction evidence="21">
        <text>L-threonyl-[protein] + ATP = O-phospho-L-threonyl-[protein] + ADP + H(+)</text>
        <dbReference type="Rhea" id="RHEA:46608"/>
        <dbReference type="Rhea" id="RHEA-COMP:11060"/>
        <dbReference type="Rhea" id="RHEA-COMP:11605"/>
        <dbReference type="ChEBI" id="CHEBI:15378"/>
        <dbReference type="ChEBI" id="CHEBI:30013"/>
        <dbReference type="ChEBI" id="CHEBI:30616"/>
        <dbReference type="ChEBI" id="CHEBI:61977"/>
        <dbReference type="ChEBI" id="CHEBI:456216"/>
        <dbReference type="EC" id="2.7.11.1"/>
    </reaction>
</comment>
<evidence type="ECO:0000256" key="21">
    <source>
        <dbReference type="ARBA" id="ARBA00047899"/>
    </source>
</evidence>
<dbReference type="GO" id="GO:0005524">
    <property type="term" value="F:ATP binding"/>
    <property type="evidence" value="ECO:0007669"/>
    <property type="project" value="UniProtKB-UniRule"/>
</dbReference>
<dbReference type="InterPro" id="IPR017441">
    <property type="entry name" value="Protein_kinase_ATP_BS"/>
</dbReference>
<keyword evidence="15" id="KW-0418">Kinase</keyword>
<evidence type="ECO:0000256" key="10">
    <source>
        <dbReference type="ARBA" id="ARBA00022679"/>
    </source>
</evidence>
<name>A0A8S9I6N1_BRACR</name>
<evidence type="ECO:0000256" key="6">
    <source>
        <dbReference type="ARBA" id="ARBA00022475"/>
    </source>
</evidence>
<keyword evidence="12 25" id="KW-0732">Signal</keyword>
<keyword evidence="7" id="KW-0723">Serine/threonine-protein kinase</keyword>
<feature type="chain" id="PRO_5035760759" description="non-specific serine/threonine protein kinase" evidence="25">
    <location>
        <begin position="20"/>
        <end position="740"/>
    </location>
</feature>
<evidence type="ECO:0000256" key="1">
    <source>
        <dbReference type="ARBA" id="ARBA00004162"/>
    </source>
</evidence>
<dbReference type="GO" id="GO:0005886">
    <property type="term" value="C:plasma membrane"/>
    <property type="evidence" value="ECO:0007669"/>
    <property type="project" value="UniProtKB-SubCell"/>
</dbReference>
<keyword evidence="8" id="KW-0597">Phosphoprotein</keyword>
<feature type="signal peptide" evidence="25">
    <location>
        <begin position="1"/>
        <end position="19"/>
    </location>
</feature>
<dbReference type="InterPro" id="IPR011009">
    <property type="entry name" value="Kinase-like_dom_sf"/>
</dbReference>
<feature type="compositionally biased region" description="Basic residues" evidence="24">
    <location>
        <begin position="366"/>
        <end position="377"/>
    </location>
</feature>
<dbReference type="InterPro" id="IPR032675">
    <property type="entry name" value="LRR_dom_sf"/>
</dbReference>
<evidence type="ECO:0000256" key="2">
    <source>
        <dbReference type="ARBA" id="ARBA00004479"/>
    </source>
</evidence>
<dbReference type="FunFam" id="3.80.10.10:FF:000095">
    <property type="entry name" value="LRR receptor-like serine/threonine-protein kinase GSO1"/>
    <property type="match status" value="1"/>
</dbReference>
<dbReference type="PROSITE" id="PS50011">
    <property type="entry name" value="PROTEIN_KINASE_DOM"/>
    <property type="match status" value="1"/>
</dbReference>
<feature type="compositionally biased region" description="Basic residues" evidence="24">
    <location>
        <begin position="390"/>
        <end position="403"/>
    </location>
</feature>
<evidence type="ECO:0000256" key="8">
    <source>
        <dbReference type="ARBA" id="ARBA00022553"/>
    </source>
</evidence>
<evidence type="ECO:0000256" key="13">
    <source>
        <dbReference type="ARBA" id="ARBA00022737"/>
    </source>
</evidence>
<dbReference type="SUPFAM" id="SSF56112">
    <property type="entry name" value="Protein kinase-like (PK-like)"/>
    <property type="match status" value="1"/>
</dbReference>
<keyword evidence="10" id="KW-0808">Transferase</keyword>
<dbReference type="InterPro" id="IPR013210">
    <property type="entry name" value="LRR_N_plant-typ"/>
</dbReference>
<keyword evidence="20" id="KW-0325">Glycoprotein</keyword>
<dbReference type="EMBL" id="QGKW02001911">
    <property type="protein sequence ID" value="KAF2565369.1"/>
    <property type="molecule type" value="Genomic_DNA"/>
</dbReference>
<keyword evidence="16 23" id="KW-0067">ATP-binding</keyword>
<accession>A0A8S9I6N1</accession>
<dbReference type="FunFam" id="3.30.200.20:FF:000432">
    <property type="entry name" value="LRR receptor-like serine/threonine-protein kinase EFR"/>
    <property type="match status" value="1"/>
</dbReference>
<evidence type="ECO:0000256" key="22">
    <source>
        <dbReference type="ARBA" id="ARBA00048679"/>
    </source>
</evidence>
<evidence type="ECO:0000256" key="4">
    <source>
        <dbReference type="ARBA" id="ARBA00009592"/>
    </source>
</evidence>
<dbReference type="PROSITE" id="PS00107">
    <property type="entry name" value="PROTEIN_KINASE_ATP"/>
    <property type="match status" value="1"/>
</dbReference>
<gene>
    <name evidence="27" type="ORF">F2Q68_00027607</name>
</gene>
<dbReference type="AlphaFoldDB" id="A0A8S9I6N1"/>
<dbReference type="InterPro" id="IPR001611">
    <property type="entry name" value="Leu-rich_rpt"/>
</dbReference>
<evidence type="ECO:0000256" key="14">
    <source>
        <dbReference type="ARBA" id="ARBA00022741"/>
    </source>
</evidence>
<evidence type="ECO:0000256" key="20">
    <source>
        <dbReference type="ARBA" id="ARBA00023180"/>
    </source>
</evidence>
<dbReference type="EC" id="2.7.11.1" evidence="5"/>
<comment type="caution">
    <text evidence="27">The sequence shown here is derived from an EMBL/GenBank/DDBJ whole genome shotgun (WGS) entry which is preliminary data.</text>
</comment>
<dbReference type="Gene3D" id="1.10.510.10">
    <property type="entry name" value="Transferase(Phosphotransferase) domain 1"/>
    <property type="match status" value="1"/>
</dbReference>
<keyword evidence="14 23" id="KW-0547">Nucleotide-binding</keyword>
<evidence type="ECO:0000256" key="11">
    <source>
        <dbReference type="ARBA" id="ARBA00022692"/>
    </source>
</evidence>
<evidence type="ECO:0000313" key="27">
    <source>
        <dbReference type="EMBL" id="KAF2565369.1"/>
    </source>
</evidence>
<keyword evidence="18" id="KW-0472">Membrane</keyword>
<evidence type="ECO:0000256" key="16">
    <source>
        <dbReference type="ARBA" id="ARBA00022840"/>
    </source>
</evidence>
<evidence type="ECO:0000256" key="9">
    <source>
        <dbReference type="ARBA" id="ARBA00022614"/>
    </source>
</evidence>
<dbReference type="SUPFAM" id="SSF52058">
    <property type="entry name" value="L domain-like"/>
    <property type="match status" value="1"/>
</dbReference>
<sequence>MRLFLLYSLSAFMLLEAYGFSDETDRKALLDFKSQVSKDTQVVLSSWNNSFPLCNWEGVTCGLKHKRVTRLDLGGLQLSGVISPSIGNLSFLISLDLFNNSFGGTIPHEVGNLFRLHFLDLSSNALEGMIPISIFNCSRLSRLYLDTNHLRGGVGSELGSLTKLVRLDLSQNNLTGKLPSSLGNLTSLTEFQLHDNSVEGEIPGDIASLNQMVVFNLAANKFSGGFPNAIYNFSSLEYLLIRNNYFSGSLRTDFGKLLPNLVELYMGYNYFKGAIPATLANISSLQKLLINDNNMTGSIPSSIGKLRQLQYVFLSNNFWVGDLQFLGALTNCTQLVTLSASKSRLGWWSLAQLPCKSLHKPPISRPSRKCHLRKHSSRNRESHKPTSAFFRRKYANRRRKKHQQTNNPATSTLEVFHERMSYGEIRNATDGFSSGNMIGSGSFGTVFKASFPAENKVVAVKVLNMQRRGAMRSFIAECESLKSIRHRNLVKLLTACSSTDFQGNEFKALVYEFMPNGSLDMWLHPEEVEDTTHRPSRDLTLLERLNIAVDVAFVLEYLHVHCFEAIAHCDIKPSNVLLDDDMTAHVSDFGLARLLSFDQESLFNQLSSAGVRGTIGYAAPEYGVGGQPSIHGDVYSFGILLLEMITGKRPTSDFLEGNFSLHSYIKSALPVGVLDITDESILHNGLRVGFPIAECLTMVLEVGLRCSEESSANRLAVSEARKELISVRERFFKTRRTARR</sequence>
<protein>
    <recommendedName>
        <fullName evidence="5">non-specific serine/threonine protein kinase</fullName>
        <ecNumber evidence="5">2.7.11.1</ecNumber>
    </recommendedName>
</protein>
<keyword evidence="19" id="KW-0675">Receptor</keyword>
<dbReference type="Pfam" id="PF00069">
    <property type="entry name" value="Pkinase"/>
    <property type="match status" value="1"/>
</dbReference>
<keyword evidence="13" id="KW-0677">Repeat</keyword>
<comment type="similarity">
    <text evidence="3">Belongs to the protein kinase superfamily. Ser/Thr protein kinase family.</text>
</comment>
<reference evidence="27" key="1">
    <citation type="submission" date="2019-12" db="EMBL/GenBank/DDBJ databases">
        <title>Genome sequencing and annotation of Brassica cretica.</title>
        <authorList>
            <person name="Studholme D.J."/>
            <person name="Sarris P.F."/>
        </authorList>
    </citation>
    <scope>NUCLEOTIDE SEQUENCE</scope>
    <source>
        <strain evidence="27">PFS-001/15</strain>
        <tissue evidence="27">Leaf</tissue>
    </source>
</reference>
<feature type="region of interest" description="Disordered" evidence="24">
    <location>
        <begin position="364"/>
        <end position="408"/>
    </location>
</feature>
<evidence type="ECO:0000256" key="12">
    <source>
        <dbReference type="ARBA" id="ARBA00022729"/>
    </source>
</evidence>
<feature type="binding site" evidence="23">
    <location>
        <position position="461"/>
    </location>
    <ligand>
        <name>ATP</name>
        <dbReference type="ChEBI" id="CHEBI:30616"/>
    </ligand>
</feature>
<dbReference type="Gene3D" id="3.30.200.20">
    <property type="entry name" value="Phosphorylase Kinase, domain 1"/>
    <property type="match status" value="1"/>
</dbReference>
<evidence type="ECO:0000256" key="24">
    <source>
        <dbReference type="SAM" id="MobiDB-lite"/>
    </source>
</evidence>
<evidence type="ECO:0000313" key="28">
    <source>
        <dbReference type="Proteomes" id="UP000712281"/>
    </source>
</evidence>
<keyword evidence="6" id="KW-1003">Cell membrane</keyword>
<dbReference type="FunFam" id="1.10.510.10:FF:000358">
    <property type="entry name" value="Putative leucine-rich repeat receptor-like serine/threonine-protein kinase"/>
    <property type="match status" value="1"/>
</dbReference>
<keyword evidence="9" id="KW-0433">Leucine-rich repeat</keyword>
<feature type="domain" description="Protein kinase" evidence="26">
    <location>
        <begin position="432"/>
        <end position="732"/>
    </location>
</feature>
<dbReference type="Pfam" id="PF00560">
    <property type="entry name" value="LRR_1"/>
    <property type="match status" value="5"/>
</dbReference>